<feature type="region of interest" description="Disordered" evidence="1">
    <location>
        <begin position="209"/>
        <end position="229"/>
    </location>
</feature>
<dbReference type="Proteomes" id="UP000823674">
    <property type="component" value="Chromosome A08"/>
</dbReference>
<evidence type="ECO:0000313" key="2">
    <source>
        <dbReference type="EMBL" id="KAG5387985.1"/>
    </source>
</evidence>
<keyword evidence="3" id="KW-1185">Reference proteome</keyword>
<sequence length="229" mass="25920">MDVLAILLDSGELLAVKQFDFYFIFSVEFDSYDEFLVVNGISKLIRSTYVVKRITLFHPHALVYSTTLRSSNEELVISGVEPKVAVATNINPKLVGELVTTRLVSVGSVPEIKCRRGKKAFLLHSISPESINLFLPYCNEDSKIINVYEYREKGTLKDHRNDSDNPRLSWRQKLEICAKGLHYLHTGSARATIHFVIEALDPNHKLGTGTTRSKLNLNRKTTSYHQTVP</sequence>
<proteinExistence type="predicted"/>
<name>A0ABQ7LQV6_BRACM</name>
<dbReference type="PANTHER" id="PTHR27003">
    <property type="entry name" value="OS07G0166700 PROTEIN"/>
    <property type="match status" value="1"/>
</dbReference>
<dbReference type="SUPFAM" id="SSF56112">
    <property type="entry name" value="Protein kinase-like (PK-like)"/>
    <property type="match status" value="1"/>
</dbReference>
<evidence type="ECO:0008006" key="4">
    <source>
        <dbReference type="Google" id="ProtNLM"/>
    </source>
</evidence>
<reference evidence="2 3" key="1">
    <citation type="submission" date="2021-03" db="EMBL/GenBank/DDBJ databases">
        <authorList>
            <person name="King G.J."/>
            <person name="Bancroft I."/>
            <person name="Baten A."/>
            <person name="Bloomfield J."/>
            <person name="Borpatragohain P."/>
            <person name="He Z."/>
            <person name="Irish N."/>
            <person name="Irwin J."/>
            <person name="Liu K."/>
            <person name="Mauleon R.P."/>
            <person name="Moore J."/>
            <person name="Morris R."/>
            <person name="Ostergaard L."/>
            <person name="Wang B."/>
            <person name="Wells R."/>
        </authorList>
    </citation>
    <scope>NUCLEOTIDE SEQUENCE [LARGE SCALE GENOMIC DNA]</scope>
    <source>
        <strain evidence="2">R-o-18</strain>
        <tissue evidence="2">Leaf</tissue>
    </source>
</reference>
<evidence type="ECO:0000256" key="1">
    <source>
        <dbReference type="SAM" id="MobiDB-lite"/>
    </source>
</evidence>
<comment type="caution">
    <text evidence="2">The sequence shown here is derived from an EMBL/GenBank/DDBJ whole genome shotgun (WGS) entry which is preliminary data.</text>
</comment>
<protein>
    <recommendedName>
        <fullName evidence="4">Serine-threonine/tyrosine-protein kinase catalytic domain-containing protein</fullName>
    </recommendedName>
</protein>
<dbReference type="InterPro" id="IPR045272">
    <property type="entry name" value="ANXUR1/2-like"/>
</dbReference>
<gene>
    <name evidence="2" type="primary">A08g500860.1_BraROA</name>
    <name evidence="2" type="ORF">IGI04_029526</name>
</gene>
<organism evidence="2 3">
    <name type="scientific">Brassica rapa subsp. trilocularis</name>
    <dbReference type="NCBI Taxonomy" id="1813537"/>
    <lineage>
        <taxon>Eukaryota</taxon>
        <taxon>Viridiplantae</taxon>
        <taxon>Streptophyta</taxon>
        <taxon>Embryophyta</taxon>
        <taxon>Tracheophyta</taxon>
        <taxon>Spermatophyta</taxon>
        <taxon>Magnoliopsida</taxon>
        <taxon>eudicotyledons</taxon>
        <taxon>Gunneridae</taxon>
        <taxon>Pentapetalae</taxon>
        <taxon>rosids</taxon>
        <taxon>malvids</taxon>
        <taxon>Brassicales</taxon>
        <taxon>Brassicaceae</taxon>
        <taxon>Brassiceae</taxon>
        <taxon>Brassica</taxon>
    </lineage>
</organism>
<dbReference type="Gene3D" id="1.10.510.10">
    <property type="entry name" value="Transferase(Phosphotransferase) domain 1"/>
    <property type="match status" value="1"/>
</dbReference>
<dbReference type="InterPro" id="IPR011009">
    <property type="entry name" value="Kinase-like_dom_sf"/>
</dbReference>
<evidence type="ECO:0000313" key="3">
    <source>
        <dbReference type="Proteomes" id="UP000823674"/>
    </source>
</evidence>
<dbReference type="PANTHER" id="PTHR27003:SF442">
    <property type="entry name" value="SERINE-THREONINE_TYROSINE-PROTEIN KINASE CATALYTIC DOMAIN-CONTAINING PROTEIN"/>
    <property type="match status" value="1"/>
</dbReference>
<accession>A0ABQ7LQV6</accession>
<dbReference type="EMBL" id="JADBGQ010000007">
    <property type="protein sequence ID" value="KAG5387985.1"/>
    <property type="molecule type" value="Genomic_DNA"/>
</dbReference>